<feature type="region of interest" description="Disordered" evidence="2">
    <location>
        <begin position="148"/>
        <end position="232"/>
    </location>
</feature>
<evidence type="ECO:0000313" key="3">
    <source>
        <dbReference type="EMBL" id="NNU17158.1"/>
    </source>
</evidence>
<feature type="compositionally biased region" description="Basic and acidic residues" evidence="2">
    <location>
        <begin position="8"/>
        <end position="22"/>
    </location>
</feature>
<dbReference type="EMBL" id="JABFCX010000003">
    <property type="protein sequence ID" value="NNU17158.1"/>
    <property type="molecule type" value="Genomic_DNA"/>
</dbReference>
<dbReference type="PANTHER" id="PTHR35024">
    <property type="entry name" value="HYPOTHETICAL CYTOSOLIC PROTEIN"/>
    <property type="match status" value="1"/>
</dbReference>
<sequence length="232" mass="24787">MFSKAKRDKSDDRQLPDFEDQRSMTADQSMTRRADAKSSARSKPARTAPTGVPSLISADMVIRGEVRSEGEVQFDGEIDGDIYAKGLVIGEGATVRGEVIAEKVKVAGTVEGRVRATRVELTASSIVKGDIIHTALMIEAGARFEGSCRHSDDPLNDSAPATPAELPAPSDERVLAATPAPNAPREREAKLREAAPLRRDAAAAPASEEKPADMQQMRQTGGKALAQKANLR</sequence>
<name>A0A7Y3RN53_9PROT</name>
<dbReference type="Proteomes" id="UP000536835">
    <property type="component" value="Unassembled WGS sequence"/>
</dbReference>
<evidence type="ECO:0000256" key="1">
    <source>
        <dbReference type="ARBA" id="ARBA00044755"/>
    </source>
</evidence>
<comment type="caution">
    <text evidence="3">The sequence shown here is derived from an EMBL/GenBank/DDBJ whole genome shotgun (WGS) entry which is preliminary data.</text>
</comment>
<dbReference type="AlphaFoldDB" id="A0A7Y3RN53"/>
<evidence type="ECO:0000256" key="2">
    <source>
        <dbReference type="SAM" id="MobiDB-lite"/>
    </source>
</evidence>
<feature type="compositionally biased region" description="Basic and acidic residues" evidence="2">
    <location>
        <begin position="184"/>
        <end position="212"/>
    </location>
</feature>
<reference evidence="3 4" key="1">
    <citation type="submission" date="2020-05" db="EMBL/GenBank/DDBJ databases">
        <title>Parvularcula mediterraneae sp. nov., isolated from polypropylene straw from shallow seawater of the seashore of Laganas in Zakynthos island, Greece.</title>
        <authorList>
            <person name="Szabo I."/>
            <person name="Al-Omari J."/>
            <person name="Rado J."/>
            <person name="Szerdahelyi G.S."/>
        </authorList>
    </citation>
    <scope>NUCLEOTIDE SEQUENCE [LARGE SCALE GENOMIC DNA]</scope>
    <source>
        <strain evidence="3 4">ZS-1/3</strain>
    </source>
</reference>
<dbReference type="PANTHER" id="PTHR35024:SF4">
    <property type="entry name" value="POLYMER-FORMING CYTOSKELETAL PROTEIN"/>
    <property type="match status" value="1"/>
</dbReference>
<dbReference type="InterPro" id="IPR007607">
    <property type="entry name" value="BacA/B"/>
</dbReference>
<accession>A0A7Y3RN53</accession>
<dbReference type="Pfam" id="PF04519">
    <property type="entry name" value="Bactofilin"/>
    <property type="match status" value="1"/>
</dbReference>
<protein>
    <submittedName>
        <fullName evidence="3">Polymer-forming cytoskeletal protein</fullName>
    </submittedName>
</protein>
<evidence type="ECO:0000313" key="4">
    <source>
        <dbReference type="Proteomes" id="UP000536835"/>
    </source>
</evidence>
<proteinExistence type="inferred from homology"/>
<feature type="region of interest" description="Disordered" evidence="2">
    <location>
        <begin position="1"/>
        <end position="52"/>
    </location>
</feature>
<keyword evidence="4" id="KW-1185">Reference proteome</keyword>
<gene>
    <name evidence="3" type="ORF">HK107_12575</name>
</gene>
<comment type="similarity">
    <text evidence="1">Belongs to the bactofilin family.</text>
</comment>
<organism evidence="3 4">
    <name type="scientific">Parvularcula mediterranea</name>
    <dbReference type="NCBI Taxonomy" id="2732508"/>
    <lineage>
        <taxon>Bacteria</taxon>
        <taxon>Pseudomonadati</taxon>
        <taxon>Pseudomonadota</taxon>
        <taxon>Alphaproteobacteria</taxon>
        <taxon>Parvularculales</taxon>
        <taxon>Parvularculaceae</taxon>
        <taxon>Parvularcula</taxon>
    </lineage>
</organism>